<evidence type="ECO:0000256" key="2">
    <source>
        <dbReference type="ARBA" id="ARBA00022771"/>
    </source>
</evidence>
<evidence type="ECO:0000313" key="7">
    <source>
        <dbReference type="EMBL" id="MDV3438706.1"/>
    </source>
</evidence>
<proteinExistence type="predicted"/>
<keyword evidence="10" id="KW-1185">Reference proteome</keyword>
<feature type="domain" description="Zinc finger DksA/TraR C4-type" evidence="5">
    <location>
        <begin position="33"/>
        <end position="64"/>
    </location>
</feature>
<comment type="caution">
    <text evidence="4">Lacks conserved residue(s) required for the propagation of feature annotation.</text>
</comment>
<keyword evidence="1" id="KW-0479">Metal-binding</keyword>
<keyword evidence="3" id="KW-0862">Zinc</keyword>
<accession>A0A6S5RQY3</accession>
<reference evidence="7 10" key="2">
    <citation type="submission" date="2023-10" db="EMBL/GenBank/DDBJ databases">
        <title>Pseudomonas otitidis isolated from a paediatric patient with cystic fibrosis in Chile.</title>
        <authorList>
            <person name="Amsteins-Romero L."/>
            <person name="Opazo-Capurro A."/>
            <person name="Matus-Kohler M."/>
            <person name="Gonzalez-Rocha G."/>
        </authorList>
    </citation>
    <scope>NUCLEOTIDE SEQUENCE [LARGE SCALE GENOMIC DNA]</scope>
    <source>
        <strain evidence="7 10">P-714</strain>
    </source>
</reference>
<dbReference type="EMBL" id="JAWJUL010000012">
    <property type="protein sequence ID" value="MDV3438706.1"/>
    <property type="molecule type" value="Genomic_DNA"/>
</dbReference>
<dbReference type="GO" id="GO:1900378">
    <property type="term" value="P:positive regulation of secondary metabolite biosynthetic process"/>
    <property type="evidence" value="ECO:0007669"/>
    <property type="project" value="TreeGrafter"/>
</dbReference>
<dbReference type="EMBL" id="AP022213">
    <property type="protein sequence ID" value="BBT17373.1"/>
    <property type="molecule type" value="Genomic_DNA"/>
</dbReference>
<dbReference type="PANTHER" id="PTHR38777">
    <property type="entry name" value="FELS-2 PROPHAGE PROTEIN"/>
    <property type="match status" value="1"/>
</dbReference>
<organism evidence="6 9">
    <name type="scientific">Metapseudomonas otitidis</name>
    <dbReference type="NCBI Taxonomy" id="319939"/>
    <lineage>
        <taxon>Bacteria</taxon>
        <taxon>Pseudomonadati</taxon>
        <taxon>Pseudomonadota</taxon>
        <taxon>Gammaproteobacteria</taxon>
        <taxon>Pseudomonadales</taxon>
        <taxon>Pseudomonadaceae</taxon>
        <taxon>Metapseudomonas</taxon>
    </lineage>
</organism>
<evidence type="ECO:0000256" key="1">
    <source>
        <dbReference type="ARBA" id="ARBA00022723"/>
    </source>
</evidence>
<dbReference type="Proteomes" id="UP001273935">
    <property type="component" value="Unassembled WGS sequence"/>
</dbReference>
<evidence type="ECO:0000313" key="9">
    <source>
        <dbReference type="Proteomes" id="UP000515591"/>
    </source>
</evidence>
<gene>
    <name evidence="7" type="ORF">R0G64_04575</name>
    <name evidence="8" type="ORF">R0G64_04930</name>
    <name evidence="6" type="ORF">WP8S17C03_34220</name>
</gene>
<dbReference type="Pfam" id="PF01258">
    <property type="entry name" value="zf-dskA_traR"/>
    <property type="match status" value="1"/>
</dbReference>
<name>A0A6S5RQY3_9GAMM</name>
<evidence type="ECO:0000313" key="10">
    <source>
        <dbReference type="Proteomes" id="UP001273935"/>
    </source>
</evidence>
<protein>
    <submittedName>
        <fullName evidence="7">TraR/DksA C4-type zinc finger protein</fullName>
    </submittedName>
</protein>
<evidence type="ECO:0000256" key="4">
    <source>
        <dbReference type="PROSITE-ProRule" id="PRU00510"/>
    </source>
</evidence>
<keyword evidence="2" id="KW-0863">Zinc-finger</keyword>
<dbReference type="EMBL" id="JAWJUL010000012">
    <property type="protein sequence ID" value="MDV3438777.1"/>
    <property type="molecule type" value="Genomic_DNA"/>
</dbReference>
<dbReference type="RefSeq" id="WP_142010521.1">
    <property type="nucleotide sequence ID" value="NZ_AP022213.1"/>
</dbReference>
<dbReference type="GO" id="GO:0008270">
    <property type="term" value="F:zinc ion binding"/>
    <property type="evidence" value="ECO:0007669"/>
    <property type="project" value="UniProtKB-KW"/>
</dbReference>
<dbReference type="SUPFAM" id="SSF57716">
    <property type="entry name" value="Glucocorticoid receptor-like (DNA-binding domain)"/>
    <property type="match status" value="1"/>
</dbReference>
<evidence type="ECO:0000313" key="8">
    <source>
        <dbReference type="EMBL" id="MDV3438777.1"/>
    </source>
</evidence>
<dbReference type="InterPro" id="IPR000962">
    <property type="entry name" value="Znf_DskA_TraR"/>
</dbReference>
<sequence length="74" mass="8285">MADLADRADEQHELSMEAFQRSLLSRAEAECLETCEDCGEEIPQARREALKGQGCTLCIGCQEINDHRRAVLYG</sequence>
<reference evidence="6 9" key="1">
    <citation type="submission" date="2019-12" db="EMBL/GenBank/DDBJ databases">
        <title>complete genome sequences of Pseudomonas otitidis str. WP8-S17-CRE-03 isolated from wastewater treatment plant effluent.</title>
        <authorList>
            <person name="Sekizuka T."/>
            <person name="Itokawa K."/>
            <person name="Yatsu K."/>
            <person name="Inamine Y."/>
            <person name="Kuroda M."/>
        </authorList>
    </citation>
    <scope>NUCLEOTIDE SEQUENCE [LARGE SCALE GENOMIC DNA]</scope>
    <source>
        <strain evidence="6 9">WP8-S17-CRE-03</strain>
    </source>
</reference>
<evidence type="ECO:0000256" key="3">
    <source>
        <dbReference type="ARBA" id="ARBA00022833"/>
    </source>
</evidence>
<dbReference type="PROSITE" id="PS51128">
    <property type="entry name" value="ZF_DKSA_2"/>
    <property type="match status" value="1"/>
</dbReference>
<evidence type="ECO:0000259" key="5">
    <source>
        <dbReference type="Pfam" id="PF01258"/>
    </source>
</evidence>
<dbReference type="Proteomes" id="UP000515591">
    <property type="component" value="Chromosome"/>
</dbReference>
<dbReference type="AlphaFoldDB" id="A0A6S5RQY3"/>
<evidence type="ECO:0000313" key="6">
    <source>
        <dbReference type="EMBL" id="BBT17373.1"/>
    </source>
</evidence>
<dbReference type="PANTHER" id="PTHR38777:SF1">
    <property type="entry name" value="DNAK SUPPRESSOR PROTEIN"/>
    <property type="match status" value="1"/>
</dbReference>